<dbReference type="Proteomes" id="UP000053989">
    <property type="component" value="Unassembled WGS sequence"/>
</dbReference>
<organism evidence="1 2">
    <name type="scientific">Scleroderma citrinum Foug A</name>
    <dbReference type="NCBI Taxonomy" id="1036808"/>
    <lineage>
        <taxon>Eukaryota</taxon>
        <taxon>Fungi</taxon>
        <taxon>Dikarya</taxon>
        <taxon>Basidiomycota</taxon>
        <taxon>Agaricomycotina</taxon>
        <taxon>Agaricomycetes</taxon>
        <taxon>Agaricomycetidae</taxon>
        <taxon>Boletales</taxon>
        <taxon>Sclerodermatineae</taxon>
        <taxon>Sclerodermataceae</taxon>
        <taxon>Scleroderma</taxon>
    </lineage>
</organism>
<dbReference type="HOGENOM" id="CLU_1993941_0_0_1"/>
<evidence type="ECO:0000313" key="2">
    <source>
        <dbReference type="Proteomes" id="UP000053989"/>
    </source>
</evidence>
<gene>
    <name evidence="1" type="ORF">SCLCIDRAFT_363646</name>
</gene>
<name>A0A0C3AMT8_9AGAM</name>
<sequence>MLNAAYTPLCSHTFVLDCYPGAKERTAHNSHECHRYWCEYQAKGLHTFCTVRGTIKEKLASPHLGYHHTDLVGLAMTVNSDPPMEVATPALLATSVEVAPPADATMVSSTPLPPVFHTVNDQTST</sequence>
<proteinExistence type="predicted"/>
<dbReference type="AlphaFoldDB" id="A0A0C3AMT8"/>
<reference evidence="2" key="2">
    <citation type="submission" date="2015-01" db="EMBL/GenBank/DDBJ databases">
        <title>Evolutionary Origins and Diversification of the Mycorrhizal Mutualists.</title>
        <authorList>
            <consortium name="DOE Joint Genome Institute"/>
            <consortium name="Mycorrhizal Genomics Consortium"/>
            <person name="Kohler A."/>
            <person name="Kuo A."/>
            <person name="Nagy L.G."/>
            <person name="Floudas D."/>
            <person name="Copeland A."/>
            <person name="Barry K.W."/>
            <person name="Cichocki N."/>
            <person name="Veneault-Fourrey C."/>
            <person name="LaButti K."/>
            <person name="Lindquist E.A."/>
            <person name="Lipzen A."/>
            <person name="Lundell T."/>
            <person name="Morin E."/>
            <person name="Murat C."/>
            <person name="Riley R."/>
            <person name="Ohm R."/>
            <person name="Sun H."/>
            <person name="Tunlid A."/>
            <person name="Henrissat B."/>
            <person name="Grigoriev I.V."/>
            <person name="Hibbett D.S."/>
            <person name="Martin F."/>
        </authorList>
    </citation>
    <scope>NUCLEOTIDE SEQUENCE [LARGE SCALE GENOMIC DNA]</scope>
    <source>
        <strain evidence="2">Foug A</strain>
    </source>
</reference>
<reference evidence="1 2" key="1">
    <citation type="submission" date="2014-04" db="EMBL/GenBank/DDBJ databases">
        <authorList>
            <consortium name="DOE Joint Genome Institute"/>
            <person name="Kuo A."/>
            <person name="Kohler A."/>
            <person name="Nagy L.G."/>
            <person name="Floudas D."/>
            <person name="Copeland A."/>
            <person name="Barry K.W."/>
            <person name="Cichocki N."/>
            <person name="Veneault-Fourrey C."/>
            <person name="LaButti K."/>
            <person name="Lindquist E.A."/>
            <person name="Lipzen A."/>
            <person name="Lundell T."/>
            <person name="Morin E."/>
            <person name="Murat C."/>
            <person name="Sun H."/>
            <person name="Tunlid A."/>
            <person name="Henrissat B."/>
            <person name="Grigoriev I.V."/>
            <person name="Hibbett D.S."/>
            <person name="Martin F."/>
            <person name="Nordberg H.P."/>
            <person name="Cantor M.N."/>
            <person name="Hua S.X."/>
        </authorList>
    </citation>
    <scope>NUCLEOTIDE SEQUENCE [LARGE SCALE GENOMIC DNA]</scope>
    <source>
        <strain evidence="1 2">Foug A</strain>
    </source>
</reference>
<keyword evidence="2" id="KW-1185">Reference proteome</keyword>
<dbReference type="EMBL" id="KN822018">
    <property type="protein sequence ID" value="KIM66287.1"/>
    <property type="molecule type" value="Genomic_DNA"/>
</dbReference>
<dbReference type="InParanoid" id="A0A0C3AMT8"/>
<accession>A0A0C3AMT8</accession>
<protein>
    <submittedName>
        <fullName evidence="1">Uncharacterized protein</fullName>
    </submittedName>
</protein>
<evidence type="ECO:0000313" key="1">
    <source>
        <dbReference type="EMBL" id="KIM66287.1"/>
    </source>
</evidence>